<evidence type="ECO:0000259" key="1">
    <source>
        <dbReference type="Pfam" id="PF12760"/>
    </source>
</evidence>
<dbReference type="Pfam" id="PF12760">
    <property type="entry name" value="Zn_ribbon_IS1595"/>
    <property type="match status" value="1"/>
</dbReference>
<proteinExistence type="predicted"/>
<gene>
    <name evidence="2" type="ORF">MPLDJ20_220078</name>
</gene>
<evidence type="ECO:0000313" key="2">
    <source>
        <dbReference type="EMBL" id="CDX38169.1"/>
    </source>
</evidence>
<protein>
    <submittedName>
        <fullName evidence="2">Transposase</fullName>
    </submittedName>
</protein>
<dbReference type="Proteomes" id="UP000046373">
    <property type="component" value="Unassembled WGS sequence"/>
</dbReference>
<feature type="domain" description="Transposase zinc-ribbon" evidence="1">
    <location>
        <begin position="10"/>
        <end position="54"/>
    </location>
</feature>
<sequence length="120" mass="13906">MPIQQLVQIDEEEAYAIFRQFRWPKANGEPVCSHCGLLVCYALRRRAFKCSGCREFLPACRKQHRVHCHKGIQSGPFPFGHARTKLRFGSHEYRLRSTTFHFSRPGPLPLVELPTFSSTF</sequence>
<dbReference type="AlphaFoldDB" id="A0A090F9E1"/>
<evidence type="ECO:0000313" key="3">
    <source>
        <dbReference type="Proteomes" id="UP000046373"/>
    </source>
</evidence>
<accession>A0A090F9E1</accession>
<reference evidence="2 3" key="1">
    <citation type="submission" date="2014-08" db="EMBL/GenBank/DDBJ databases">
        <authorList>
            <person name="Moulin Lionel"/>
        </authorList>
    </citation>
    <scope>NUCLEOTIDE SEQUENCE [LARGE SCALE GENOMIC DNA]</scope>
</reference>
<dbReference type="InterPro" id="IPR024442">
    <property type="entry name" value="Transposase_Zn_ribbon"/>
</dbReference>
<dbReference type="EMBL" id="CCNB01000015">
    <property type="protein sequence ID" value="CDX38169.1"/>
    <property type="molecule type" value="Genomic_DNA"/>
</dbReference>
<organism evidence="2 3">
    <name type="scientific">Mesorhizobium plurifarium</name>
    <dbReference type="NCBI Taxonomy" id="69974"/>
    <lineage>
        <taxon>Bacteria</taxon>
        <taxon>Pseudomonadati</taxon>
        <taxon>Pseudomonadota</taxon>
        <taxon>Alphaproteobacteria</taxon>
        <taxon>Hyphomicrobiales</taxon>
        <taxon>Phyllobacteriaceae</taxon>
        <taxon>Mesorhizobium</taxon>
    </lineage>
</organism>
<name>A0A090F9E1_MESPL</name>